<protein>
    <submittedName>
        <fullName evidence="1">Unnamed protein product</fullName>
    </submittedName>
</protein>
<accession>A0ACB5STA3</accession>
<sequence>MAKIEEENQYDSDYESDVDEGHQTTTALGFIDVPISEDEQPELEDTFIGGEPKWLHPNSPPPLELVSCKNCKKPMRLLLQTYSNLENTFYDRVIYIFGCNNSACKRKEGTIRAIRAVRKDPKIMKQREKELTDYLAKEEAKKKKAEEKKKEQEELTKNLFSTSLSDSKSSNPFGASDSSNPFGSTGSSNPFGLASSSNPIGSSSIATANPFDTKPKQDVKKAELEKTSYSQAAASLSVTSDKTTKKSNSQSKKLDVKLPSYPGYLLYIDAESLDPKKQQLPPIPSNIMPSELDDSGEKASQGSSKSSKNSKPGKLSPEQQEIAKMLDDPTFNHFTSILSYNPSQVFRYDLNGSPLLYSGSDSVAKIFNIKNKGQARIPSQPGATKRFELQLMPKAIYDLESGCGDEIDILKDGMEWGTIIVATDEKDYVDVNQFDENSVAYVEEWCGVQWEEEVKR</sequence>
<comment type="caution">
    <text evidence="1">The sequence shown here is derived from an EMBL/GenBank/DDBJ whole genome shotgun (WGS) entry which is preliminary data.</text>
</comment>
<name>A0ACB5STA3_AMBMO</name>
<organism evidence="1 2">
    <name type="scientific">Ambrosiozyma monospora</name>
    <name type="common">Yeast</name>
    <name type="synonym">Endomycopsis monosporus</name>
    <dbReference type="NCBI Taxonomy" id="43982"/>
    <lineage>
        <taxon>Eukaryota</taxon>
        <taxon>Fungi</taxon>
        <taxon>Dikarya</taxon>
        <taxon>Ascomycota</taxon>
        <taxon>Saccharomycotina</taxon>
        <taxon>Pichiomycetes</taxon>
        <taxon>Pichiales</taxon>
        <taxon>Pichiaceae</taxon>
        <taxon>Ambrosiozyma</taxon>
    </lineage>
</organism>
<dbReference type="Proteomes" id="UP001165064">
    <property type="component" value="Unassembled WGS sequence"/>
</dbReference>
<dbReference type="EMBL" id="BSXS01000398">
    <property type="protein sequence ID" value="GME72331.1"/>
    <property type="molecule type" value="Genomic_DNA"/>
</dbReference>
<proteinExistence type="predicted"/>
<reference evidence="1" key="1">
    <citation type="submission" date="2023-04" db="EMBL/GenBank/DDBJ databases">
        <title>Ambrosiozyma monospora NBRC 10751.</title>
        <authorList>
            <person name="Ichikawa N."/>
            <person name="Sato H."/>
            <person name="Tonouchi N."/>
        </authorList>
    </citation>
    <scope>NUCLEOTIDE SEQUENCE</scope>
    <source>
        <strain evidence="1">NBRC 10751</strain>
    </source>
</reference>
<evidence type="ECO:0000313" key="1">
    <source>
        <dbReference type="EMBL" id="GME72331.1"/>
    </source>
</evidence>
<keyword evidence="2" id="KW-1185">Reference proteome</keyword>
<gene>
    <name evidence="1" type="ORF">Amon02_000094800</name>
</gene>
<evidence type="ECO:0000313" key="2">
    <source>
        <dbReference type="Proteomes" id="UP001165064"/>
    </source>
</evidence>